<dbReference type="EMBL" id="CABVHY010000057">
    <property type="protein sequence ID" value="VVO44393.1"/>
    <property type="molecule type" value="Genomic_DNA"/>
</dbReference>
<sequence>MDQCQSWMKPPLGRLIGSVCLGIICLLASLAGRAAEIVLTGAEDSPGVQSFTRALSTLRPEDRVRFRLLATLPAPSQLASGTRLILLDLPSLEWRLQDAQGPATLVLRINRLQARQRLSNDLPAGLCLLWSDPPLDRQLRLIHSILPRARRVGVLYDRTSEFLLRELRQHAQPLGLEIVAERWENTGDSRPLQTLMKKSDVLLGLDDNDLYNPKTAKNLLLSSYARQLALIGPNAAFVKAGSLASTYSDQNDWLATLDTLLDRPTSDWPRALYPQHFKVASNPQVARSLGIEPIDEQSVATRLAEREQHRP</sequence>
<gene>
    <name evidence="1" type="ORF">PS723_06350</name>
</gene>
<dbReference type="PANTHER" id="PTHR35271">
    <property type="entry name" value="ABC TRANSPORTER, SUBSTRATE-BINDING LIPOPROTEIN-RELATED"/>
    <property type="match status" value="1"/>
</dbReference>
<dbReference type="InterPro" id="IPR007487">
    <property type="entry name" value="ABC_transpt-TYRBP-like"/>
</dbReference>
<evidence type="ECO:0008006" key="3">
    <source>
        <dbReference type="Google" id="ProtNLM"/>
    </source>
</evidence>
<name>A0A5E7G5J0_PSEFL</name>
<dbReference type="AlphaFoldDB" id="A0A5E7G5J0"/>
<dbReference type="Proteomes" id="UP000379480">
    <property type="component" value="Unassembled WGS sequence"/>
</dbReference>
<reference evidence="1 2" key="1">
    <citation type="submission" date="2019-09" db="EMBL/GenBank/DDBJ databases">
        <authorList>
            <person name="Chandra G."/>
            <person name="Truman W A."/>
        </authorList>
    </citation>
    <scope>NUCLEOTIDE SEQUENCE [LARGE SCALE GENOMIC DNA]</scope>
    <source>
        <strain evidence="1">PS723</strain>
    </source>
</reference>
<evidence type="ECO:0000313" key="2">
    <source>
        <dbReference type="Proteomes" id="UP000379480"/>
    </source>
</evidence>
<evidence type="ECO:0000313" key="1">
    <source>
        <dbReference type="EMBL" id="VVO44393.1"/>
    </source>
</evidence>
<dbReference type="PANTHER" id="PTHR35271:SF1">
    <property type="entry name" value="ABC TRANSPORTER, SUBSTRATE-BINDING LIPOPROTEIN"/>
    <property type="match status" value="1"/>
</dbReference>
<organism evidence="1 2">
    <name type="scientific">Pseudomonas fluorescens</name>
    <dbReference type="NCBI Taxonomy" id="294"/>
    <lineage>
        <taxon>Bacteria</taxon>
        <taxon>Pseudomonadati</taxon>
        <taxon>Pseudomonadota</taxon>
        <taxon>Gammaproteobacteria</taxon>
        <taxon>Pseudomonadales</taxon>
        <taxon>Pseudomonadaceae</taxon>
        <taxon>Pseudomonas</taxon>
    </lineage>
</organism>
<dbReference type="OrthoDB" id="9178917at2"/>
<dbReference type="Gene3D" id="3.40.50.2300">
    <property type="match status" value="1"/>
</dbReference>
<proteinExistence type="predicted"/>
<protein>
    <recommendedName>
        <fullName evidence="3">ABC transporter substrate-binding protein</fullName>
    </recommendedName>
</protein>
<accession>A0A5E7G5J0</accession>